<dbReference type="RefSeq" id="WP_281244677.1">
    <property type="nucleotide sequence ID" value="NZ_FOZS01000002.1"/>
</dbReference>
<accession>A0A1I6REQ0</accession>
<dbReference type="EMBL" id="FOZS01000002">
    <property type="protein sequence ID" value="SFS63060.1"/>
    <property type="molecule type" value="Genomic_DNA"/>
</dbReference>
<organism evidence="1 2">
    <name type="scientific">Halostagnicola kamekurae</name>
    <dbReference type="NCBI Taxonomy" id="619731"/>
    <lineage>
        <taxon>Archaea</taxon>
        <taxon>Methanobacteriati</taxon>
        <taxon>Methanobacteriota</taxon>
        <taxon>Stenosarchaea group</taxon>
        <taxon>Halobacteria</taxon>
        <taxon>Halobacteriales</taxon>
        <taxon>Natrialbaceae</taxon>
        <taxon>Halostagnicola</taxon>
    </lineage>
</organism>
<proteinExistence type="predicted"/>
<dbReference type="Proteomes" id="UP000199199">
    <property type="component" value="Unassembled WGS sequence"/>
</dbReference>
<dbReference type="AlphaFoldDB" id="A0A1I6REQ0"/>
<sequence>MTEVSKITVPAEIKQVWTWPSLGRALAVVAINGTEHLMEFDI</sequence>
<evidence type="ECO:0000313" key="1">
    <source>
        <dbReference type="EMBL" id="SFS63060.1"/>
    </source>
</evidence>
<reference evidence="2" key="1">
    <citation type="submission" date="2016-10" db="EMBL/GenBank/DDBJ databases">
        <authorList>
            <person name="Varghese N."/>
            <person name="Submissions S."/>
        </authorList>
    </citation>
    <scope>NUCLEOTIDE SEQUENCE [LARGE SCALE GENOMIC DNA]</scope>
    <source>
        <strain evidence="2">DSM 22427</strain>
    </source>
</reference>
<name>A0A1I6REQ0_9EURY</name>
<evidence type="ECO:0000313" key="2">
    <source>
        <dbReference type="Proteomes" id="UP000199199"/>
    </source>
</evidence>
<protein>
    <submittedName>
        <fullName evidence="1">Uncharacterized protein</fullName>
    </submittedName>
</protein>
<gene>
    <name evidence="1" type="ORF">SAMN04488556_1736</name>
</gene>
<keyword evidence="2" id="KW-1185">Reference proteome</keyword>